<dbReference type="SUPFAM" id="SSF51316">
    <property type="entry name" value="Mss4-like"/>
    <property type="match status" value="1"/>
</dbReference>
<dbReference type="Pfam" id="PF04828">
    <property type="entry name" value="GFA"/>
    <property type="match status" value="1"/>
</dbReference>
<evidence type="ECO:0000259" key="5">
    <source>
        <dbReference type="PROSITE" id="PS51891"/>
    </source>
</evidence>
<dbReference type="EMBL" id="CP000472">
    <property type="protein sequence ID" value="ACJ28552.1"/>
    <property type="molecule type" value="Genomic_DNA"/>
</dbReference>
<name>B8CN50_SHEPW</name>
<dbReference type="PANTHER" id="PTHR33337:SF40">
    <property type="entry name" value="CENP-V_GFA DOMAIN-CONTAINING PROTEIN-RELATED"/>
    <property type="match status" value="1"/>
</dbReference>
<evidence type="ECO:0000256" key="2">
    <source>
        <dbReference type="ARBA" id="ARBA00022723"/>
    </source>
</evidence>
<dbReference type="HOGENOM" id="CLU_055491_4_0_6"/>
<feature type="domain" description="CENP-V/GFA" evidence="5">
    <location>
        <begin position="1"/>
        <end position="100"/>
    </location>
</feature>
<gene>
    <name evidence="6" type="ordered locus">swp_1787</name>
</gene>
<evidence type="ECO:0000313" key="7">
    <source>
        <dbReference type="Proteomes" id="UP000000753"/>
    </source>
</evidence>
<reference evidence="6 7" key="1">
    <citation type="journal article" date="2008" name="PLoS ONE">
        <title>Environmental adaptation: genomic analysis of the piezotolerant and psychrotolerant deep-sea iron reducing bacterium Shewanella piezotolerans WP3.</title>
        <authorList>
            <person name="Wang F."/>
            <person name="Wang J."/>
            <person name="Jian H."/>
            <person name="Zhang B."/>
            <person name="Li S."/>
            <person name="Wang F."/>
            <person name="Zeng X."/>
            <person name="Gao L."/>
            <person name="Bartlett D.H."/>
            <person name="Yu J."/>
            <person name="Hu S."/>
            <person name="Xiao X."/>
        </authorList>
    </citation>
    <scope>NUCLEOTIDE SEQUENCE [LARGE SCALE GENOMIC DNA]</scope>
    <source>
        <strain evidence="7">WP3 / JCM 13877</strain>
    </source>
</reference>
<dbReference type="PROSITE" id="PS51891">
    <property type="entry name" value="CENP_V_GFA"/>
    <property type="match status" value="1"/>
</dbReference>
<sequence>MCGAIRYQLSASPFAADYCHCRQCQKSTGSVLGAWMDFHIDEVSWLTGAVTEYHSSEFVRRGFCHQCGSQISFRDTRYPSYLTLSIVSLDEPNNVQPTYHIHTDSQLKWLSLNDRCTRYPQSRS</sequence>
<keyword evidence="3" id="KW-0862">Zinc</keyword>
<dbReference type="Gene3D" id="3.90.1590.10">
    <property type="entry name" value="glutathione-dependent formaldehyde- activating enzyme (gfa)"/>
    <property type="match status" value="1"/>
</dbReference>
<dbReference type="InterPro" id="IPR006913">
    <property type="entry name" value="CENP-V/GFA"/>
</dbReference>
<dbReference type="STRING" id="225849.swp_1787"/>
<organism evidence="6 7">
    <name type="scientific">Shewanella piezotolerans (strain WP3 / JCM 13877)</name>
    <dbReference type="NCBI Taxonomy" id="225849"/>
    <lineage>
        <taxon>Bacteria</taxon>
        <taxon>Pseudomonadati</taxon>
        <taxon>Pseudomonadota</taxon>
        <taxon>Gammaproteobacteria</taxon>
        <taxon>Alteromonadales</taxon>
        <taxon>Shewanellaceae</taxon>
        <taxon>Shewanella</taxon>
    </lineage>
</organism>
<protein>
    <submittedName>
        <fullName evidence="6">Glutathione-dependent formaldehyde-activating, GFA</fullName>
    </submittedName>
</protein>
<dbReference type="GO" id="GO:0016846">
    <property type="term" value="F:carbon-sulfur lyase activity"/>
    <property type="evidence" value="ECO:0007669"/>
    <property type="project" value="InterPro"/>
</dbReference>
<dbReference type="InterPro" id="IPR011057">
    <property type="entry name" value="Mss4-like_sf"/>
</dbReference>
<keyword evidence="7" id="KW-1185">Reference proteome</keyword>
<evidence type="ECO:0000256" key="1">
    <source>
        <dbReference type="ARBA" id="ARBA00005495"/>
    </source>
</evidence>
<dbReference type="eggNOG" id="COG3791">
    <property type="taxonomic scope" value="Bacteria"/>
</dbReference>
<accession>B8CN50</accession>
<dbReference type="KEGG" id="swp:swp_1787"/>
<proteinExistence type="inferred from homology"/>
<keyword evidence="4" id="KW-0456">Lyase</keyword>
<comment type="similarity">
    <text evidence="1">Belongs to the Gfa family.</text>
</comment>
<evidence type="ECO:0000256" key="3">
    <source>
        <dbReference type="ARBA" id="ARBA00022833"/>
    </source>
</evidence>
<evidence type="ECO:0000256" key="4">
    <source>
        <dbReference type="ARBA" id="ARBA00023239"/>
    </source>
</evidence>
<dbReference type="Proteomes" id="UP000000753">
    <property type="component" value="Chromosome"/>
</dbReference>
<evidence type="ECO:0000313" key="6">
    <source>
        <dbReference type="EMBL" id="ACJ28552.1"/>
    </source>
</evidence>
<dbReference type="PANTHER" id="PTHR33337">
    <property type="entry name" value="GFA DOMAIN-CONTAINING PROTEIN"/>
    <property type="match status" value="1"/>
</dbReference>
<dbReference type="AlphaFoldDB" id="B8CN50"/>
<dbReference type="GO" id="GO:0046872">
    <property type="term" value="F:metal ion binding"/>
    <property type="evidence" value="ECO:0007669"/>
    <property type="project" value="UniProtKB-KW"/>
</dbReference>
<keyword evidence="2" id="KW-0479">Metal-binding</keyword>